<dbReference type="InterPro" id="IPR050742">
    <property type="entry name" value="Helicase_Restrict-Modif_Enz"/>
</dbReference>
<dbReference type="RefSeq" id="WP_369739554.1">
    <property type="nucleotide sequence ID" value="NZ_JBGEDP010000001.1"/>
</dbReference>
<keyword evidence="3" id="KW-0378">Hydrolase</keyword>
<feature type="region of interest" description="Disordered" evidence="1">
    <location>
        <begin position="1"/>
        <end position="21"/>
    </location>
</feature>
<dbReference type="InterPro" id="IPR027417">
    <property type="entry name" value="P-loop_NTPase"/>
</dbReference>
<reference evidence="3 4" key="1">
    <citation type="submission" date="2024-08" db="EMBL/GenBank/DDBJ databases">
        <title>Mycobacterium servetensis sp. nov., a novel rapid-growing mycobacterial species recovered from a human patient in Zaragoza, Spain.</title>
        <authorList>
            <person name="Tristancho-Baro A.I."/>
            <person name="Buenestado-Serrano S."/>
            <person name="Garcia De Viedma D."/>
            <person name="Milagro-Beamonte A."/>
            <person name="Burillo N."/>
            <person name="Sanz S."/>
            <person name="Lopez-Calleja A.I."/>
            <person name="Penas-Utrilla D."/>
            <person name="Guardingo M."/>
            <person name="Garcia M.J."/>
            <person name="Vinuelas-Bayon J."/>
        </authorList>
    </citation>
    <scope>NUCLEOTIDE SEQUENCE [LARGE SCALE GENOMIC DNA]</scope>
    <source>
        <strain evidence="4">HUMS_12744610</strain>
    </source>
</reference>
<gene>
    <name evidence="3" type="ORF">AB8998_20650</name>
</gene>
<name>A0ABV4C3Z1_9MYCO</name>
<evidence type="ECO:0000259" key="2">
    <source>
        <dbReference type="PROSITE" id="PS51192"/>
    </source>
</evidence>
<evidence type="ECO:0000313" key="3">
    <source>
        <dbReference type="EMBL" id="MEY8017234.1"/>
    </source>
</evidence>
<dbReference type="PROSITE" id="PS51192">
    <property type="entry name" value="HELICASE_ATP_BIND_1"/>
    <property type="match status" value="1"/>
</dbReference>
<feature type="domain" description="Helicase ATP-binding" evidence="2">
    <location>
        <begin position="32"/>
        <end position="191"/>
    </location>
</feature>
<dbReference type="EC" id="3.6.4.-" evidence="3"/>
<evidence type="ECO:0000256" key="1">
    <source>
        <dbReference type="SAM" id="MobiDB-lite"/>
    </source>
</evidence>
<keyword evidence="3" id="KW-0547">Nucleotide-binding</keyword>
<keyword evidence="3" id="KW-0067">ATP-binding</keyword>
<dbReference type="Proteomes" id="UP001564760">
    <property type="component" value="Unassembled WGS sequence"/>
</dbReference>
<organism evidence="3 4">
    <name type="scientific">Mycobacterium servetii</name>
    <dbReference type="NCBI Taxonomy" id="3237418"/>
    <lineage>
        <taxon>Bacteria</taxon>
        <taxon>Bacillati</taxon>
        <taxon>Actinomycetota</taxon>
        <taxon>Actinomycetes</taxon>
        <taxon>Mycobacteriales</taxon>
        <taxon>Mycobacteriaceae</taxon>
        <taxon>Mycobacterium</taxon>
    </lineage>
</organism>
<evidence type="ECO:0000313" key="4">
    <source>
        <dbReference type="Proteomes" id="UP001564760"/>
    </source>
</evidence>
<dbReference type="PANTHER" id="PTHR47396:SF2">
    <property type="entry name" value="HELICASE ATP-BINDING DOMAIN-CONTAINING PROTEIN"/>
    <property type="match status" value="1"/>
</dbReference>
<dbReference type="SMART" id="SM00487">
    <property type="entry name" value="DEXDc"/>
    <property type="match status" value="1"/>
</dbReference>
<dbReference type="GO" id="GO:0016787">
    <property type="term" value="F:hydrolase activity"/>
    <property type="evidence" value="ECO:0007669"/>
    <property type="project" value="UniProtKB-KW"/>
</dbReference>
<comment type="caution">
    <text evidence="3">The sequence shown here is derived from an EMBL/GenBank/DDBJ whole genome shotgun (WGS) entry which is preliminary data.</text>
</comment>
<sequence>MSLQPVSTEPRAATGHDPGRALRGWQRRALVKYLTGQPRDFLAVATPGSGKTTFALRVAAELLAQRAVDQITVVVPTEHLKVQWARAAGTHGLALDPRFSNTSPVTSPEYHGVTVTYAQVAAHPTLHRVRTEQRRTLVVFDEIHHGGDAKTWGDAIREAFGDATRRLALTGTPFRSDDSPIPFVDYEAGSDGILRSRADHTYGYAEALGDGVVRPVVFLAYSGEARWRDSAGEEHAARLGEPLSAEQTARAWRTALDPAGEWMPAVIAAADRRLCQLRTHVPDAGGMIIASDRTAARAYAALLERLTSEQPTVVLSDDPGSSGRITEFAESTGRWLVAVRMVSEGVDVPRLAVGIYATSASTPLFFAQAIGRFVRSRRPGETASIFLPSVPNLLQLASELEAQRNHVLGAPHRPDADPLDGDPATRTQTEQGEEDRGFTSLGADAELDQVIFDGSSFGTATPAGSDEEADYLGIPGLLDADQMRALLHQRQDEQLQKRARLQQDAAHAAPVPSMHGELRELRRELNTLVSLTHHRTGKPHGWIHNELRRRCGGPPIAAATRDQIQARIVALRQMNSERA</sequence>
<keyword evidence="4" id="KW-1185">Reference proteome</keyword>
<keyword evidence="3" id="KW-0347">Helicase</keyword>
<dbReference type="PANTHER" id="PTHR47396">
    <property type="entry name" value="TYPE I RESTRICTION ENZYME ECOKI R PROTEIN"/>
    <property type="match status" value="1"/>
</dbReference>
<dbReference type="EMBL" id="JBGEDP010000001">
    <property type="protein sequence ID" value="MEY8017234.1"/>
    <property type="molecule type" value="Genomic_DNA"/>
</dbReference>
<feature type="region of interest" description="Disordered" evidence="1">
    <location>
        <begin position="409"/>
        <end position="437"/>
    </location>
</feature>
<dbReference type="InterPro" id="IPR006935">
    <property type="entry name" value="Helicase/UvrB_N"/>
</dbReference>
<dbReference type="SUPFAM" id="SSF52540">
    <property type="entry name" value="P-loop containing nucleoside triphosphate hydrolases"/>
    <property type="match status" value="2"/>
</dbReference>
<protein>
    <submittedName>
        <fullName evidence="3">DEAD/DEAH box helicase</fullName>
        <ecNumber evidence="3">3.6.4.-</ecNumber>
    </submittedName>
</protein>
<dbReference type="Pfam" id="PF04851">
    <property type="entry name" value="ResIII"/>
    <property type="match status" value="1"/>
</dbReference>
<dbReference type="InterPro" id="IPR014001">
    <property type="entry name" value="Helicase_ATP-bd"/>
</dbReference>
<dbReference type="Gene3D" id="3.40.50.300">
    <property type="entry name" value="P-loop containing nucleotide triphosphate hydrolases"/>
    <property type="match status" value="2"/>
</dbReference>
<proteinExistence type="predicted"/>
<dbReference type="GO" id="GO:0004386">
    <property type="term" value="F:helicase activity"/>
    <property type="evidence" value="ECO:0007669"/>
    <property type="project" value="UniProtKB-KW"/>
</dbReference>
<accession>A0ABV4C3Z1</accession>